<feature type="compositionally biased region" description="Polar residues" evidence="1">
    <location>
        <begin position="80"/>
        <end position="102"/>
    </location>
</feature>
<sequence length="149" mass="16697">MLRQIVPIFFNNIKRCYSLSSRRCDKPINSCIDECEKTIKQIESEGPIDFACLEPIGLDWSSLPDEDFSHLDALDDLESTEGSSNSTKSMKGSEPTVSSANFGQNAGSDEIKHFFSLDEIAAFFIPNLGNKQRPVFILSSSFRNRLHDV</sequence>
<proteinExistence type="predicted"/>
<reference evidence="2" key="1">
    <citation type="submission" date="2021-02" db="EMBL/GenBank/DDBJ databases">
        <authorList>
            <person name="Nowell W R."/>
        </authorList>
    </citation>
    <scope>NUCLEOTIDE SEQUENCE</scope>
</reference>
<dbReference type="AlphaFoldDB" id="A0A815QN20"/>
<name>A0A815QN20_ADIRI</name>
<comment type="caution">
    <text evidence="2">The sequence shown here is derived from an EMBL/GenBank/DDBJ whole genome shotgun (WGS) entry which is preliminary data.</text>
</comment>
<organism evidence="2 3">
    <name type="scientific">Adineta ricciae</name>
    <name type="common">Rotifer</name>
    <dbReference type="NCBI Taxonomy" id="249248"/>
    <lineage>
        <taxon>Eukaryota</taxon>
        <taxon>Metazoa</taxon>
        <taxon>Spiralia</taxon>
        <taxon>Gnathifera</taxon>
        <taxon>Rotifera</taxon>
        <taxon>Eurotatoria</taxon>
        <taxon>Bdelloidea</taxon>
        <taxon>Adinetida</taxon>
        <taxon>Adinetidae</taxon>
        <taxon>Adineta</taxon>
    </lineage>
</organism>
<dbReference type="Proteomes" id="UP000663852">
    <property type="component" value="Unassembled WGS sequence"/>
</dbReference>
<accession>A0A815QN20</accession>
<evidence type="ECO:0000313" key="2">
    <source>
        <dbReference type="EMBL" id="CAF1464284.1"/>
    </source>
</evidence>
<protein>
    <submittedName>
        <fullName evidence="2">Uncharacterized protein</fullName>
    </submittedName>
</protein>
<feature type="region of interest" description="Disordered" evidence="1">
    <location>
        <begin position="77"/>
        <end position="102"/>
    </location>
</feature>
<evidence type="ECO:0000256" key="1">
    <source>
        <dbReference type="SAM" id="MobiDB-lite"/>
    </source>
</evidence>
<evidence type="ECO:0000313" key="3">
    <source>
        <dbReference type="Proteomes" id="UP000663852"/>
    </source>
</evidence>
<gene>
    <name evidence="2" type="ORF">EDS130_LOCUS40364</name>
</gene>
<dbReference type="EMBL" id="CAJNOJ010000484">
    <property type="protein sequence ID" value="CAF1464284.1"/>
    <property type="molecule type" value="Genomic_DNA"/>
</dbReference>